<comment type="caution">
    <text evidence="2">The sequence shown here is derived from an EMBL/GenBank/DDBJ whole genome shotgun (WGS) entry which is preliminary data.</text>
</comment>
<dbReference type="EMBL" id="VUJU01016037">
    <property type="protein sequence ID" value="KAF0691159.1"/>
    <property type="molecule type" value="Genomic_DNA"/>
</dbReference>
<proteinExistence type="predicted"/>
<dbReference type="OrthoDB" id="10035396at2759"/>
<accession>A0A6G0VL25</accession>
<evidence type="ECO:0000313" key="2">
    <source>
        <dbReference type="EMBL" id="KAF0691159.1"/>
    </source>
</evidence>
<feature type="non-terminal residue" evidence="2">
    <location>
        <position position="199"/>
    </location>
</feature>
<name>A0A6G0VL25_APHCR</name>
<protein>
    <submittedName>
        <fullName evidence="2">PRE C2HC domain-containing protein</fullName>
    </submittedName>
</protein>
<organism evidence="2 3">
    <name type="scientific">Aphis craccivora</name>
    <name type="common">Cowpea aphid</name>
    <dbReference type="NCBI Taxonomy" id="307492"/>
    <lineage>
        <taxon>Eukaryota</taxon>
        <taxon>Metazoa</taxon>
        <taxon>Ecdysozoa</taxon>
        <taxon>Arthropoda</taxon>
        <taxon>Hexapoda</taxon>
        <taxon>Insecta</taxon>
        <taxon>Pterygota</taxon>
        <taxon>Neoptera</taxon>
        <taxon>Paraneoptera</taxon>
        <taxon>Hemiptera</taxon>
        <taxon>Sternorrhyncha</taxon>
        <taxon>Aphidomorpha</taxon>
        <taxon>Aphidoidea</taxon>
        <taxon>Aphididae</taxon>
        <taxon>Aphidini</taxon>
        <taxon>Aphis</taxon>
        <taxon>Aphis</taxon>
    </lineage>
</organism>
<feature type="non-terminal residue" evidence="2">
    <location>
        <position position="1"/>
    </location>
</feature>
<evidence type="ECO:0000256" key="1">
    <source>
        <dbReference type="SAM" id="MobiDB-lite"/>
    </source>
</evidence>
<reference evidence="2 3" key="1">
    <citation type="submission" date="2019-08" db="EMBL/GenBank/DDBJ databases">
        <title>Whole genome of Aphis craccivora.</title>
        <authorList>
            <person name="Voronova N.V."/>
            <person name="Shulinski R.S."/>
            <person name="Bandarenka Y.V."/>
            <person name="Zhorov D.G."/>
            <person name="Warner D."/>
        </authorList>
    </citation>
    <scope>NUCLEOTIDE SEQUENCE [LARGE SCALE GENOMIC DNA]</scope>
    <source>
        <strain evidence="2">180601</strain>
        <tissue evidence="2">Whole Body</tissue>
    </source>
</reference>
<feature type="compositionally biased region" description="Polar residues" evidence="1">
    <location>
        <begin position="106"/>
        <end position="128"/>
    </location>
</feature>
<dbReference type="Proteomes" id="UP000478052">
    <property type="component" value="Unassembled WGS sequence"/>
</dbReference>
<evidence type="ECO:0000313" key="3">
    <source>
        <dbReference type="Proteomes" id="UP000478052"/>
    </source>
</evidence>
<sequence>KVEEPYKAKIISQCLNCQEYGHTRTYCGYPARCVCCSANHASSECTKPRDTPAKCVLCSGDHPANYRGCTVYKELQLRKSTNTKSKFLHDTIKSNSNNLNVKSSHPLPSSTNKNAPNSSYTYAQATSNQSFQSPSPPSPDITKVLTSFIDELKSLVNPLISLLTQRRARALYQSTRLPSHKSTYNRLANYLKKTLAKLK</sequence>
<feature type="region of interest" description="Disordered" evidence="1">
    <location>
        <begin position="95"/>
        <end position="138"/>
    </location>
</feature>
<feature type="compositionally biased region" description="Low complexity" evidence="1">
    <location>
        <begin position="95"/>
        <end position="104"/>
    </location>
</feature>
<gene>
    <name evidence="2" type="ORF">FWK35_00037870</name>
</gene>
<dbReference type="AlphaFoldDB" id="A0A6G0VL25"/>
<keyword evidence="3" id="KW-1185">Reference proteome</keyword>